<feature type="region of interest" description="Disordered" evidence="1">
    <location>
        <begin position="283"/>
        <end position="309"/>
    </location>
</feature>
<feature type="transmembrane region" description="Helical" evidence="2">
    <location>
        <begin position="224"/>
        <end position="251"/>
    </location>
</feature>
<evidence type="ECO:0000313" key="4">
    <source>
        <dbReference type="EMBL" id="KAF6198636.1"/>
    </source>
</evidence>
<evidence type="ECO:0000256" key="1">
    <source>
        <dbReference type="SAM" id="MobiDB-lite"/>
    </source>
</evidence>
<feature type="signal peptide" evidence="3">
    <location>
        <begin position="1"/>
        <end position="18"/>
    </location>
</feature>
<evidence type="ECO:0000313" key="5">
    <source>
        <dbReference type="Proteomes" id="UP000466442"/>
    </source>
</evidence>
<dbReference type="EMBL" id="WIXP02000016">
    <property type="protein sequence ID" value="KAF6198636.1"/>
    <property type="molecule type" value="Genomic_DNA"/>
</dbReference>
<evidence type="ECO:0000256" key="2">
    <source>
        <dbReference type="SAM" id="Phobius"/>
    </source>
</evidence>
<keyword evidence="2" id="KW-0812">Transmembrane</keyword>
<feature type="transmembrane region" description="Helical" evidence="2">
    <location>
        <begin position="189"/>
        <end position="212"/>
    </location>
</feature>
<dbReference type="AlphaFoldDB" id="A0A6A4ITP4"/>
<protein>
    <submittedName>
        <fullName evidence="4">Uncharacterized protein</fullName>
    </submittedName>
</protein>
<evidence type="ECO:0000256" key="3">
    <source>
        <dbReference type="SAM" id="SignalP"/>
    </source>
</evidence>
<keyword evidence="3" id="KW-0732">Signal</keyword>
<reference evidence="4" key="1">
    <citation type="journal article" date="2021" name="Mol. Ecol. Resour.">
        <title>Apolygus lucorum genome provides insights into omnivorousness and mesophyll feeding.</title>
        <authorList>
            <person name="Liu Y."/>
            <person name="Liu H."/>
            <person name="Wang H."/>
            <person name="Huang T."/>
            <person name="Liu B."/>
            <person name="Yang B."/>
            <person name="Yin L."/>
            <person name="Li B."/>
            <person name="Zhang Y."/>
            <person name="Zhang S."/>
            <person name="Jiang F."/>
            <person name="Zhang X."/>
            <person name="Ren Y."/>
            <person name="Wang B."/>
            <person name="Wang S."/>
            <person name="Lu Y."/>
            <person name="Wu K."/>
            <person name="Fan W."/>
            <person name="Wang G."/>
        </authorList>
    </citation>
    <scope>NUCLEOTIDE SEQUENCE</scope>
    <source>
        <strain evidence="4">12Hb</strain>
    </source>
</reference>
<proteinExistence type="predicted"/>
<gene>
    <name evidence="4" type="ORF">GE061_008388</name>
</gene>
<name>A0A6A4ITP4_APOLU</name>
<sequence length="309" mass="34843">MLLLGPVLYLVTIGVVSAAQMIIYTLADFYELFTSKRAIKCSCKANFIDRCMLSSFEWKNPTCCTYCRYAPLQSCNCSPETVAKCYDKDGDLSESLRTVDRQCCYLCTAIVVLAAAPTPPDEDINKTTTLAPTCIDHCLGGKTGENQAKCYVECFRKYGKDIGPDPETGTYPPRGFIVTSFSIRYRYEVIFVLTLRLAHSLLQVVLVLFVIMVGCMYRKAQKPLWYALLMYLWLFPMAAVLVGYMVGIVLLDQKNDMVLYYGLSVQVFILSMVIWEYHQQKPGLRAAPPSSKETMESPKLTPSQSKRQV</sequence>
<feature type="chain" id="PRO_5043938383" evidence="3">
    <location>
        <begin position="19"/>
        <end position="309"/>
    </location>
</feature>
<keyword evidence="5" id="KW-1185">Reference proteome</keyword>
<feature type="transmembrane region" description="Helical" evidence="2">
    <location>
        <begin position="257"/>
        <end position="275"/>
    </location>
</feature>
<comment type="caution">
    <text evidence="4">The sequence shown here is derived from an EMBL/GenBank/DDBJ whole genome shotgun (WGS) entry which is preliminary data.</text>
</comment>
<dbReference type="Proteomes" id="UP000466442">
    <property type="component" value="Linkage Group LG16"/>
</dbReference>
<keyword evidence="2" id="KW-0472">Membrane</keyword>
<accession>A0A6A4ITP4</accession>
<feature type="compositionally biased region" description="Polar residues" evidence="1">
    <location>
        <begin position="300"/>
        <end position="309"/>
    </location>
</feature>
<organism evidence="4 5">
    <name type="scientific">Apolygus lucorum</name>
    <name type="common">Small green plant bug</name>
    <name type="synonym">Lygocoris lucorum</name>
    <dbReference type="NCBI Taxonomy" id="248454"/>
    <lineage>
        <taxon>Eukaryota</taxon>
        <taxon>Metazoa</taxon>
        <taxon>Ecdysozoa</taxon>
        <taxon>Arthropoda</taxon>
        <taxon>Hexapoda</taxon>
        <taxon>Insecta</taxon>
        <taxon>Pterygota</taxon>
        <taxon>Neoptera</taxon>
        <taxon>Paraneoptera</taxon>
        <taxon>Hemiptera</taxon>
        <taxon>Heteroptera</taxon>
        <taxon>Panheteroptera</taxon>
        <taxon>Cimicomorpha</taxon>
        <taxon>Miridae</taxon>
        <taxon>Mirini</taxon>
        <taxon>Apolygus</taxon>
    </lineage>
</organism>
<keyword evidence="2" id="KW-1133">Transmembrane helix</keyword>